<name>A0A919VVU7_9ACTN</name>
<dbReference type="RefSeq" id="WP_213001864.1">
    <property type="nucleotide sequence ID" value="NZ_BAAATW010000020.1"/>
</dbReference>
<comment type="caution">
    <text evidence="1">The sequence shown here is derived from an EMBL/GenBank/DDBJ whole genome shotgun (WGS) entry which is preliminary data.</text>
</comment>
<dbReference type="AlphaFoldDB" id="A0A919VVU7"/>
<protein>
    <submittedName>
        <fullName evidence="1">Uncharacterized protein</fullName>
    </submittedName>
</protein>
<keyword evidence="2" id="KW-1185">Reference proteome</keyword>
<organism evidence="1 2">
    <name type="scientific">Winogradskya consettensis</name>
    <dbReference type="NCBI Taxonomy" id="113560"/>
    <lineage>
        <taxon>Bacteria</taxon>
        <taxon>Bacillati</taxon>
        <taxon>Actinomycetota</taxon>
        <taxon>Actinomycetes</taxon>
        <taxon>Micromonosporales</taxon>
        <taxon>Micromonosporaceae</taxon>
        <taxon>Winogradskya</taxon>
    </lineage>
</organism>
<accession>A0A919VVU7</accession>
<gene>
    <name evidence="1" type="ORF">Aco04nite_74300</name>
</gene>
<evidence type="ECO:0000313" key="1">
    <source>
        <dbReference type="EMBL" id="GIM80994.1"/>
    </source>
</evidence>
<proteinExistence type="predicted"/>
<sequence length="158" mass="18139">MIVVQRVLTVWTKRSRGAPGAVPRNAVPESFDLPPGVPVHEITAREDDNFSTRQTLNPAACVRAEVVDGHLAVSGITDVWCQCFSVFPRRPDKVKLRLERGQWGRWRVNFRYWEDFGTSEWRYEKWSVNVAYLPGLPPADLFRSTTPDVVTDELVKLW</sequence>
<dbReference type="EMBL" id="BOQP01000045">
    <property type="protein sequence ID" value="GIM80994.1"/>
    <property type="molecule type" value="Genomic_DNA"/>
</dbReference>
<evidence type="ECO:0000313" key="2">
    <source>
        <dbReference type="Proteomes" id="UP000680865"/>
    </source>
</evidence>
<dbReference type="Proteomes" id="UP000680865">
    <property type="component" value="Unassembled WGS sequence"/>
</dbReference>
<reference evidence="1" key="1">
    <citation type="submission" date="2021-03" db="EMBL/GenBank/DDBJ databases">
        <title>Whole genome shotgun sequence of Actinoplanes consettensis NBRC 14913.</title>
        <authorList>
            <person name="Komaki H."/>
            <person name="Tamura T."/>
        </authorList>
    </citation>
    <scope>NUCLEOTIDE SEQUENCE</scope>
    <source>
        <strain evidence="1">NBRC 14913</strain>
    </source>
</reference>